<dbReference type="OrthoDB" id="1707431at2"/>
<dbReference type="AlphaFoldDB" id="A0A0P8Y741"/>
<organism evidence="1 2">
    <name type="scientific">Oxobacter pfennigii</name>
    <dbReference type="NCBI Taxonomy" id="36849"/>
    <lineage>
        <taxon>Bacteria</taxon>
        <taxon>Bacillati</taxon>
        <taxon>Bacillota</taxon>
        <taxon>Clostridia</taxon>
        <taxon>Eubacteriales</taxon>
        <taxon>Clostridiaceae</taxon>
        <taxon>Oxobacter</taxon>
    </lineage>
</organism>
<reference evidence="1 2" key="1">
    <citation type="submission" date="2015-09" db="EMBL/GenBank/DDBJ databases">
        <title>Genome sequence of Oxobacter pfennigii DSM 3222.</title>
        <authorList>
            <person name="Poehlein A."/>
            <person name="Bengelsdorf F.R."/>
            <person name="Schiel-Bengelsdorf B."/>
            <person name="Duerre P."/>
            <person name="Daniel R."/>
        </authorList>
    </citation>
    <scope>NUCLEOTIDE SEQUENCE [LARGE SCALE GENOMIC DNA]</scope>
    <source>
        <strain evidence="1 2">DSM 3222</strain>
    </source>
</reference>
<evidence type="ECO:0000313" key="2">
    <source>
        <dbReference type="Proteomes" id="UP000050326"/>
    </source>
</evidence>
<accession>A0A0P8Y741</accession>
<dbReference type="EMBL" id="LKET01000068">
    <property type="protein sequence ID" value="KPU42265.1"/>
    <property type="molecule type" value="Genomic_DNA"/>
</dbReference>
<dbReference type="RefSeq" id="WP_054876995.1">
    <property type="nucleotide sequence ID" value="NZ_LKET01000068.1"/>
</dbReference>
<comment type="caution">
    <text evidence="1">The sequence shown here is derived from an EMBL/GenBank/DDBJ whole genome shotgun (WGS) entry which is preliminary data.</text>
</comment>
<proteinExistence type="predicted"/>
<dbReference type="Proteomes" id="UP000050326">
    <property type="component" value="Unassembled WGS sequence"/>
</dbReference>
<gene>
    <name evidence="1" type="ORF">OXPF_40500</name>
</gene>
<keyword evidence="2" id="KW-1185">Reference proteome</keyword>
<name>A0A0P8Y741_9CLOT</name>
<evidence type="ECO:0000313" key="1">
    <source>
        <dbReference type="EMBL" id="KPU42265.1"/>
    </source>
</evidence>
<protein>
    <submittedName>
        <fullName evidence="1">Uncharacterized protein</fullName>
    </submittedName>
</protein>
<sequence length="87" mass="10231">MKVLSKPIQMLAWFNEQGYPNPIRFRFESGSESFTVIKVDKILKKDIEKIGGNDTVVFKCQSLINGLEKVFEIKYELRTMKWVLFKI</sequence>